<evidence type="ECO:0000313" key="2">
    <source>
        <dbReference type="Proteomes" id="UP000676565"/>
    </source>
</evidence>
<dbReference type="NCBIfam" id="TIGR02996">
    <property type="entry name" value="rpt_mate_G_obs"/>
    <property type="match status" value="1"/>
</dbReference>
<keyword evidence="2" id="KW-1185">Reference proteome</keyword>
<organism evidence="1 2">
    <name type="scientific">Gemmata palustris</name>
    <dbReference type="NCBI Taxonomy" id="2822762"/>
    <lineage>
        <taxon>Bacteria</taxon>
        <taxon>Pseudomonadati</taxon>
        <taxon>Planctomycetota</taxon>
        <taxon>Planctomycetia</taxon>
        <taxon>Gemmatales</taxon>
        <taxon>Gemmataceae</taxon>
        <taxon>Gemmata</taxon>
    </lineage>
</organism>
<sequence>MPPPGYEPFLKAICENPDDDTVRLVYADWLDENGDPERAEFIRLQIALHGKPKKSDPQQIREEELIEANGRAWLSELPELPHLRWPGDFSRGFVKTVCVGAGKWFIDHRIKLFASAPVRHLSVSEAGEGTLAKVLAVREIGCLTGLSLCRCRVPRDRFRVLTHSPRLANLRELAISDRSCVGRYVDLTDEEAQEFVETPFLPALEAIYFGDWISPRAEHILRTRFKIVSSRTRFTRTASRFWYDPTPPLGNLLP</sequence>
<protein>
    <submittedName>
        <fullName evidence="1">TIGR02996 domain-containing protein</fullName>
    </submittedName>
</protein>
<name>A0ABS5C2N9_9BACT</name>
<dbReference type="EMBL" id="JAGKQQ010000001">
    <property type="protein sequence ID" value="MBP3960256.1"/>
    <property type="molecule type" value="Genomic_DNA"/>
</dbReference>
<dbReference type="RefSeq" id="WP_210661429.1">
    <property type="nucleotide sequence ID" value="NZ_JAGKQQ010000001.1"/>
</dbReference>
<gene>
    <name evidence="1" type="ORF">J8F10_33940</name>
</gene>
<accession>A0ABS5C2N9</accession>
<dbReference type="Proteomes" id="UP000676565">
    <property type="component" value="Unassembled WGS sequence"/>
</dbReference>
<proteinExistence type="predicted"/>
<reference evidence="1 2" key="1">
    <citation type="submission" date="2021-04" db="EMBL/GenBank/DDBJ databases">
        <authorList>
            <person name="Ivanova A."/>
        </authorList>
    </citation>
    <scope>NUCLEOTIDE SEQUENCE [LARGE SCALE GENOMIC DNA]</scope>
    <source>
        <strain evidence="1 2">G18</strain>
    </source>
</reference>
<comment type="caution">
    <text evidence="1">The sequence shown here is derived from an EMBL/GenBank/DDBJ whole genome shotgun (WGS) entry which is preliminary data.</text>
</comment>
<evidence type="ECO:0000313" key="1">
    <source>
        <dbReference type="EMBL" id="MBP3960256.1"/>
    </source>
</evidence>
<dbReference type="InterPro" id="IPR014338">
    <property type="entry name" value="CHP02996_rpt-companion-dom"/>
</dbReference>